<feature type="binding site" evidence="6">
    <location>
        <position position="14"/>
    </location>
    <ligand>
        <name>ATP</name>
        <dbReference type="ChEBI" id="CHEBI:30616"/>
    </ligand>
</feature>
<evidence type="ECO:0000256" key="4">
    <source>
        <dbReference type="ARBA" id="ARBA00022777"/>
    </source>
</evidence>
<feature type="binding site" evidence="6">
    <location>
        <position position="95"/>
    </location>
    <ligand>
        <name>substrate</name>
    </ligand>
</feature>
<organism evidence="8 9">
    <name type="scientific">Tumidithrix elongata BACA0141</name>
    <dbReference type="NCBI Taxonomy" id="2716417"/>
    <lineage>
        <taxon>Bacteria</taxon>
        <taxon>Bacillati</taxon>
        <taxon>Cyanobacteriota</taxon>
        <taxon>Cyanophyceae</taxon>
        <taxon>Pseudanabaenales</taxon>
        <taxon>Pseudanabaenaceae</taxon>
        <taxon>Tumidithrix</taxon>
        <taxon>Tumidithrix elongata</taxon>
    </lineage>
</organism>
<comment type="similarity">
    <text evidence="1 6 7">Belongs to the acetokinase family.</text>
</comment>
<dbReference type="InterPro" id="IPR004372">
    <property type="entry name" value="Ac/propionate_kinase"/>
</dbReference>
<comment type="subunit">
    <text evidence="6">Homodimer.</text>
</comment>
<dbReference type="GO" id="GO:0008776">
    <property type="term" value="F:acetate kinase activity"/>
    <property type="evidence" value="ECO:0007669"/>
    <property type="project" value="UniProtKB-UniRule"/>
</dbReference>
<dbReference type="EMBL" id="JAZBJZ010000092">
    <property type="protein sequence ID" value="MEE3718753.1"/>
    <property type="molecule type" value="Genomic_DNA"/>
</dbReference>
<dbReference type="PANTHER" id="PTHR21060:SF15">
    <property type="entry name" value="ACETATE KINASE-RELATED"/>
    <property type="match status" value="1"/>
</dbReference>
<dbReference type="NCBIfam" id="TIGR00016">
    <property type="entry name" value="ackA"/>
    <property type="match status" value="1"/>
</dbReference>
<dbReference type="Proteomes" id="UP001333818">
    <property type="component" value="Unassembled WGS sequence"/>
</dbReference>
<dbReference type="GO" id="GO:0005737">
    <property type="term" value="C:cytoplasm"/>
    <property type="evidence" value="ECO:0007669"/>
    <property type="project" value="UniProtKB-SubCell"/>
</dbReference>
<dbReference type="InterPro" id="IPR000890">
    <property type="entry name" value="Aliphatic_acid_kin_short-chain"/>
</dbReference>
<comment type="subcellular location">
    <subcellularLocation>
        <location evidence="6">Cytoplasm</location>
    </subcellularLocation>
</comment>
<keyword evidence="6" id="KW-0460">Magnesium</keyword>
<comment type="caution">
    <text evidence="8">The sequence shown here is derived from an EMBL/GenBank/DDBJ whole genome shotgun (WGS) entry which is preliminary data.</text>
</comment>
<keyword evidence="4 6" id="KW-0418">Kinase</keyword>
<dbReference type="SUPFAM" id="SSF53067">
    <property type="entry name" value="Actin-like ATPase domain"/>
    <property type="match status" value="2"/>
</dbReference>
<keyword evidence="5 6" id="KW-0067">ATP-binding</keyword>
<dbReference type="GO" id="GO:0006083">
    <property type="term" value="P:acetate metabolic process"/>
    <property type="evidence" value="ECO:0007669"/>
    <property type="project" value="TreeGrafter"/>
</dbReference>
<comment type="cofactor">
    <cofactor evidence="6">
        <name>Mg(2+)</name>
        <dbReference type="ChEBI" id="CHEBI:18420"/>
    </cofactor>
    <cofactor evidence="6">
        <name>Mn(2+)</name>
        <dbReference type="ChEBI" id="CHEBI:29035"/>
    </cofactor>
    <text evidence="6">Mg(2+). Can also accept Mn(2+).</text>
</comment>
<dbReference type="Pfam" id="PF00871">
    <property type="entry name" value="Acetate_kinase"/>
    <property type="match status" value="1"/>
</dbReference>
<accession>A0AAW9Q747</accession>
<keyword evidence="6" id="KW-0963">Cytoplasm</keyword>
<dbReference type="RefSeq" id="WP_330485189.1">
    <property type="nucleotide sequence ID" value="NZ_JAZBJZ010000092.1"/>
</dbReference>
<feature type="binding site" evidence="6">
    <location>
        <position position="7"/>
    </location>
    <ligand>
        <name>Mg(2+)</name>
        <dbReference type="ChEBI" id="CHEBI:18420"/>
    </ligand>
</feature>
<feature type="site" description="Transition state stabilizer" evidence="6">
    <location>
        <position position="184"/>
    </location>
</feature>
<protein>
    <recommendedName>
        <fullName evidence="6">Acetate kinase</fullName>
        <ecNumber evidence="6">2.7.2.1</ecNumber>
    </recommendedName>
    <alternativeName>
        <fullName evidence="6">Acetokinase</fullName>
    </alternativeName>
</protein>
<dbReference type="PRINTS" id="PR00471">
    <property type="entry name" value="ACETATEKNASE"/>
</dbReference>
<feature type="binding site" evidence="6">
    <location>
        <begin position="212"/>
        <end position="216"/>
    </location>
    <ligand>
        <name>ATP</name>
        <dbReference type="ChEBI" id="CHEBI:30616"/>
    </ligand>
</feature>
<dbReference type="HAMAP" id="MF_00020">
    <property type="entry name" value="Acetate_kinase"/>
    <property type="match status" value="1"/>
</dbReference>
<name>A0AAW9Q747_9CYAN</name>
<evidence type="ECO:0000256" key="2">
    <source>
        <dbReference type="ARBA" id="ARBA00022679"/>
    </source>
</evidence>
<feature type="active site" description="Proton donor/acceptor" evidence="6">
    <location>
        <position position="153"/>
    </location>
</feature>
<comment type="pathway">
    <text evidence="6">Metabolic intermediate biosynthesis; acetyl-CoA biosynthesis; acetyl-CoA from acetate: step 1/2.</text>
</comment>
<sequence length="405" mass="44288">MKILVMNAGSSSQKSCLYEVVDDRISEPLWEASIDWTRRQGFAEFEVKTATGAVLEEEIPMQSRTQAIAHLLETLWQGKTKVIDLPAEVAVVGHRVVHGGQDYRESVRVTAEVKAAIADLFVLAPVHNPANLEGIEAIESIFGKDIPQIAVFDTAFHSHIPDAAAIYPGLYAWVEKGIRRYGFHGISHQYCAQRAAQILDRDLKDLRLITCHLGNGCSLAAIRNGQSIDTTMGFTPLEGLMMGSRSGSIDPSILIHLMRQEGYTADRLDKELNKESGLLGISGVSADLRSVLAAMDTGNPRAKLALDIYIHRLRSCLGSMLVSLGGLDALVFTAGVGENSAIVRELACQSLEFLGLKLDLEKNKNRPVNLDIATPDSTIRILVIHTQEDLAIAQECWHHCSSKAD</sequence>
<keyword evidence="9" id="KW-1185">Reference proteome</keyword>
<evidence type="ECO:0000256" key="1">
    <source>
        <dbReference type="ARBA" id="ARBA00008748"/>
    </source>
</evidence>
<gene>
    <name evidence="6" type="primary">ackA</name>
    <name evidence="8" type="ORF">V2H45_18580</name>
</gene>
<dbReference type="InterPro" id="IPR043129">
    <property type="entry name" value="ATPase_NBD"/>
</dbReference>
<dbReference type="Gene3D" id="3.30.420.40">
    <property type="match status" value="2"/>
</dbReference>
<feature type="binding site" evidence="6">
    <location>
        <begin position="335"/>
        <end position="339"/>
    </location>
    <ligand>
        <name>ATP</name>
        <dbReference type="ChEBI" id="CHEBI:30616"/>
    </ligand>
</feature>
<dbReference type="PANTHER" id="PTHR21060">
    <property type="entry name" value="ACETATE KINASE"/>
    <property type="match status" value="1"/>
</dbReference>
<keyword evidence="3 6" id="KW-0547">Nucleotide-binding</keyword>
<dbReference type="PROSITE" id="PS01076">
    <property type="entry name" value="ACETATE_KINASE_2"/>
    <property type="match status" value="1"/>
</dbReference>
<dbReference type="CDD" id="cd24010">
    <property type="entry name" value="ASKHA_NBD_AcK_PK"/>
    <property type="match status" value="1"/>
</dbReference>
<comment type="function">
    <text evidence="6">Catalyzes the formation of acetyl phosphate from acetate and ATP. Can also catalyze the reverse reaction.</text>
</comment>
<dbReference type="AlphaFoldDB" id="A0AAW9Q747"/>
<reference evidence="8" key="1">
    <citation type="submission" date="2024-01" db="EMBL/GenBank/DDBJ databases">
        <title>Bank of Algae and Cyanobacteria of the Azores (BACA) strain genomes.</title>
        <authorList>
            <person name="Luz R."/>
            <person name="Cordeiro R."/>
            <person name="Fonseca A."/>
            <person name="Goncalves V."/>
        </authorList>
    </citation>
    <scope>NUCLEOTIDE SEQUENCE</scope>
    <source>
        <strain evidence="8">BACA0141</strain>
    </source>
</reference>
<dbReference type="PROSITE" id="PS01075">
    <property type="entry name" value="ACETATE_KINASE_1"/>
    <property type="match status" value="1"/>
</dbReference>
<feature type="site" description="Transition state stabilizer" evidence="6">
    <location>
        <position position="245"/>
    </location>
</feature>
<evidence type="ECO:0000313" key="9">
    <source>
        <dbReference type="Proteomes" id="UP001333818"/>
    </source>
</evidence>
<proteinExistence type="inferred from homology"/>
<dbReference type="GO" id="GO:0005524">
    <property type="term" value="F:ATP binding"/>
    <property type="evidence" value="ECO:0007669"/>
    <property type="project" value="UniProtKB-KW"/>
</dbReference>
<dbReference type="EC" id="2.7.2.1" evidence="6"/>
<evidence type="ECO:0000313" key="8">
    <source>
        <dbReference type="EMBL" id="MEE3718753.1"/>
    </source>
</evidence>
<keyword evidence="6" id="KW-0479">Metal-binding</keyword>
<comment type="catalytic activity">
    <reaction evidence="6">
        <text>acetate + ATP = acetyl phosphate + ADP</text>
        <dbReference type="Rhea" id="RHEA:11352"/>
        <dbReference type="ChEBI" id="CHEBI:22191"/>
        <dbReference type="ChEBI" id="CHEBI:30089"/>
        <dbReference type="ChEBI" id="CHEBI:30616"/>
        <dbReference type="ChEBI" id="CHEBI:456216"/>
        <dbReference type="EC" id="2.7.2.1"/>
    </reaction>
</comment>
<evidence type="ECO:0000256" key="5">
    <source>
        <dbReference type="ARBA" id="ARBA00022840"/>
    </source>
</evidence>
<dbReference type="GO" id="GO:0006085">
    <property type="term" value="P:acetyl-CoA biosynthetic process"/>
    <property type="evidence" value="ECO:0007669"/>
    <property type="project" value="UniProtKB-UniRule"/>
</dbReference>
<keyword evidence="2 6" id="KW-0808">Transferase</keyword>
<evidence type="ECO:0000256" key="3">
    <source>
        <dbReference type="ARBA" id="ARBA00022741"/>
    </source>
</evidence>
<evidence type="ECO:0000256" key="6">
    <source>
        <dbReference type="HAMAP-Rule" id="MF_00020"/>
    </source>
</evidence>
<evidence type="ECO:0000256" key="7">
    <source>
        <dbReference type="RuleBase" id="RU003835"/>
    </source>
</evidence>
<feature type="binding site" evidence="6">
    <location>
        <position position="388"/>
    </location>
    <ligand>
        <name>Mg(2+)</name>
        <dbReference type="ChEBI" id="CHEBI:18420"/>
    </ligand>
</feature>
<dbReference type="InterPro" id="IPR023865">
    <property type="entry name" value="Aliphatic_acid_kinase_CS"/>
</dbReference>
<dbReference type="PIRSF" id="PIRSF000722">
    <property type="entry name" value="Acetate_prop_kin"/>
    <property type="match status" value="1"/>
</dbReference>
<dbReference type="GO" id="GO:0000287">
    <property type="term" value="F:magnesium ion binding"/>
    <property type="evidence" value="ECO:0007669"/>
    <property type="project" value="UniProtKB-UniRule"/>
</dbReference>
<feature type="binding site" evidence="6">
    <location>
        <begin position="287"/>
        <end position="289"/>
    </location>
    <ligand>
        <name>ATP</name>
        <dbReference type="ChEBI" id="CHEBI:30616"/>
    </ligand>
</feature>